<accession>A0A6A5ZUW3</accession>
<dbReference type="SUPFAM" id="SSF54695">
    <property type="entry name" value="POZ domain"/>
    <property type="match status" value="1"/>
</dbReference>
<dbReference type="Gene3D" id="3.30.710.10">
    <property type="entry name" value="Potassium Channel Kv1.1, Chain A"/>
    <property type="match status" value="1"/>
</dbReference>
<evidence type="ECO:0000259" key="1">
    <source>
        <dbReference type="PROSITE" id="PS50097"/>
    </source>
</evidence>
<dbReference type="AlphaFoldDB" id="A0A6A5ZUW3"/>
<gene>
    <name evidence="2" type="ORF">BDV96DRAFT_682126</name>
</gene>
<protein>
    <recommendedName>
        <fullName evidence="1">BTB domain-containing protein</fullName>
    </recommendedName>
</protein>
<dbReference type="Proteomes" id="UP000799770">
    <property type="component" value="Unassembled WGS sequence"/>
</dbReference>
<organism evidence="2 3">
    <name type="scientific">Lophiotrema nucula</name>
    <dbReference type="NCBI Taxonomy" id="690887"/>
    <lineage>
        <taxon>Eukaryota</taxon>
        <taxon>Fungi</taxon>
        <taxon>Dikarya</taxon>
        <taxon>Ascomycota</taxon>
        <taxon>Pezizomycotina</taxon>
        <taxon>Dothideomycetes</taxon>
        <taxon>Pleosporomycetidae</taxon>
        <taxon>Pleosporales</taxon>
        <taxon>Lophiotremataceae</taxon>
        <taxon>Lophiotrema</taxon>
    </lineage>
</organism>
<dbReference type="OrthoDB" id="1022638at2759"/>
<evidence type="ECO:0000313" key="3">
    <source>
        <dbReference type="Proteomes" id="UP000799770"/>
    </source>
</evidence>
<keyword evidence="3" id="KW-1185">Reference proteome</keyword>
<proteinExistence type="predicted"/>
<feature type="domain" description="BTB" evidence="1">
    <location>
        <begin position="22"/>
        <end position="93"/>
    </location>
</feature>
<dbReference type="InterPro" id="IPR000210">
    <property type="entry name" value="BTB/POZ_dom"/>
</dbReference>
<name>A0A6A5ZUW3_9PLEO</name>
<reference evidence="2" key="1">
    <citation type="journal article" date="2020" name="Stud. Mycol.">
        <title>101 Dothideomycetes genomes: a test case for predicting lifestyles and emergence of pathogens.</title>
        <authorList>
            <person name="Haridas S."/>
            <person name="Albert R."/>
            <person name="Binder M."/>
            <person name="Bloem J."/>
            <person name="Labutti K."/>
            <person name="Salamov A."/>
            <person name="Andreopoulos B."/>
            <person name="Baker S."/>
            <person name="Barry K."/>
            <person name="Bills G."/>
            <person name="Bluhm B."/>
            <person name="Cannon C."/>
            <person name="Castanera R."/>
            <person name="Culley D."/>
            <person name="Daum C."/>
            <person name="Ezra D."/>
            <person name="Gonzalez J."/>
            <person name="Henrissat B."/>
            <person name="Kuo A."/>
            <person name="Liang C."/>
            <person name="Lipzen A."/>
            <person name="Lutzoni F."/>
            <person name="Magnuson J."/>
            <person name="Mondo S."/>
            <person name="Nolan M."/>
            <person name="Ohm R."/>
            <person name="Pangilinan J."/>
            <person name="Park H.-J."/>
            <person name="Ramirez L."/>
            <person name="Alfaro M."/>
            <person name="Sun H."/>
            <person name="Tritt A."/>
            <person name="Yoshinaga Y."/>
            <person name="Zwiers L.-H."/>
            <person name="Turgeon B."/>
            <person name="Goodwin S."/>
            <person name="Spatafora J."/>
            <person name="Crous P."/>
            <person name="Grigoriev I."/>
        </authorList>
    </citation>
    <scope>NUCLEOTIDE SEQUENCE</scope>
    <source>
        <strain evidence="2">CBS 627.86</strain>
    </source>
</reference>
<sequence>MAPLKDIRVTDDADNHVDLSGYIITIRVGQGAEQKTFLVHSTVICPRARFFEKAMNGSWKEAEDKVVELKEDDPITFQRYQSLIYAGSAAFPDPEKDQSRVGYAVLNLQKALVRIYILADKLQDTKSKALVTETLLAVRRKSWKMVDGTSEDYAFSSSLIRIIYDDTPDSCPLRRMVVDDYAEVASGNWLARREHFPPEFIYDLAVRTLDRRTKAGGETVVNCDASKYLEKEPETV</sequence>
<dbReference type="PROSITE" id="PS50097">
    <property type="entry name" value="BTB"/>
    <property type="match status" value="1"/>
</dbReference>
<dbReference type="EMBL" id="ML977311">
    <property type="protein sequence ID" value="KAF2122118.1"/>
    <property type="molecule type" value="Genomic_DNA"/>
</dbReference>
<dbReference type="CDD" id="cd18186">
    <property type="entry name" value="BTB_POZ_ZBTB_KLHL-like"/>
    <property type="match status" value="1"/>
</dbReference>
<dbReference type="PANTHER" id="PTHR47843">
    <property type="entry name" value="BTB DOMAIN-CONTAINING PROTEIN-RELATED"/>
    <property type="match status" value="1"/>
</dbReference>
<dbReference type="PANTHER" id="PTHR47843:SF2">
    <property type="entry name" value="BTB DOMAIN-CONTAINING PROTEIN"/>
    <property type="match status" value="1"/>
</dbReference>
<dbReference type="InterPro" id="IPR011333">
    <property type="entry name" value="SKP1/BTB/POZ_sf"/>
</dbReference>
<evidence type="ECO:0000313" key="2">
    <source>
        <dbReference type="EMBL" id="KAF2122118.1"/>
    </source>
</evidence>